<evidence type="ECO:0000256" key="5">
    <source>
        <dbReference type="ARBA" id="ARBA00041564"/>
    </source>
</evidence>
<dbReference type="PANTHER" id="PTHR42839">
    <property type="entry name" value="ISOCHORISMATE SYNTHASE ENTC"/>
    <property type="match status" value="1"/>
</dbReference>
<dbReference type="PATRIC" id="fig|33014.5.peg.2984"/>
<evidence type="ECO:0000256" key="3">
    <source>
        <dbReference type="ARBA" id="ARBA00012824"/>
    </source>
</evidence>
<gene>
    <name evidence="7" type="ORF">VO01_14460</name>
</gene>
<evidence type="ECO:0000259" key="6">
    <source>
        <dbReference type="Pfam" id="PF00425"/>
    </source>
</evidence>
<comment type="similarity">
    <text evidence="2">Belongs to the isochorismate synthase family.</text>
</comment>
<keyword evidence="4" id="KW-0413">Isomerase</keyword>
<feature type="domain" description="Chorismate-utilising enzyme C-terminal" evidence="6">
    <location>
        <begin position="166"/>
        <end position="415"/>
    </location>
</feature>
<dbReference type="KEGG" id="cmh:VO01_14460"/>
<dbReference type="GO" id="GO:0008909">
    <property type="term" value="F:isochorismate synthase activity"/>
    <property type="evidence" value="ECO:0007669"/>
    <property type="project" value="UniProtKB-EC"/>
</dbReference>
<dbReference type="EC" id="5.4.4.2" evidence="3"/>
<comment type="catalytic activity">
    <reaction evidence="1">
        <text>chorismate = isochorismate</text>
        <dbReference type="Rhea" id="RHEA:18985"/>
        <dbReference type="ChEBI" id="CHEBI:29748"/>
        <dbReference type="ChEBI" id="CHEBI:29780"/>
        <dbReference type="EC" id="5.4.4.2"/>
    </reaction>
</comment>
<dbReference type="HOGENOM" id="CLU_006493_8_5_11"/>
<dbReference type="PANTHER" id="PTHR42839:SF2">
    <property type="entry name" value="ISOCHORISMATE SYNTHASE ENTC"/>
    <property type="match status" value="1"/>
</dbReference>
<dbReference type="RefSeq" id="WP_045529892.1">
    <property type="nucleotide sequence ID" value="NZ_CP011043.1"/>
</dbReference>
<dbReference type="Pfam" id="PF00425">
    <property type="entry name" value="Chorismate_bind"/>
    <property type="match status" value="1"/>
</dbReference>
<evidence type="ECO:0000313" key="8">
    <source>
        <dbReference type="Proteomes" id="UP000032604"/>
    </source>
</evidence>
<dbReference type="EMBL" id="CP011043">
    <property type="protein sequence ID" value="AJW80160.1"/>
    <property type="molecule type" value="Genomic_DNA"/>
</dbReference>
<evidence type="ECO:0000313" key="7">
    <source>
        <dbReference type="EMBL" id="AJW80160.1"/>
    </source>
</evidence>
<dbReference type="InterPro" id="IPR004561">
    <property type="entry name" value="IsoChor_synthase"/>
</dbReference>
<dbReference type="Gene3D" id="3.60.120.10">
    <property type="entry name" value="Anthranilate synthase"/>
    <property type="match status" value="1"/>
</dbReference>
<reference evidence="7 8" key="1">
    <citation type="journal article" date="2015" name="Genome Announc.">
        <title>Complete Genome Sequence of Clavibacter michiganensis subsp. insidiosus R1-1 Using PacBio Single-Molecule Real-Time Technology.</title>
        <authorList>
            <person name="Lu Y."/>
            <person name="Samac D.A."/>
            <person name="Glazebrook J."/>
            <person name="Ishimaru C.A."/>
        </authorList>
    </citation>
    <scope>NUCLEOTIDE SEQUENCE [LARGE SCALE GENOMIC DNA]</scope>
    <source>
        <strain evidence="7 8">R1-1</strain>
    </source>
</reference>
<evidence type="ECO:0000256" key="4">
    <source>
        <dbReference type="ARBA" id="ARBA00023235"/>
    </source>
</evidence>
<dbReference type="OrthoDB" id="9806579at2"/>
<organism evidence="7 8">
    <name type="scientific">Clavibacter michiganensis subsp. insidiosus</name>
    <dbReference type="NCBI Taxonomy" id="33014"/>
    <lineage>
        <taxon>Bacteria</taxon>
        <taxon>Bacillati</taxon>
        <taxon>Actinomycetota</taxon>
        <taxon>Actinomycetes</taxon>
        <taxon>Micrococcales</taxon>
        <taxon>Microbacteriaceae</taxon>
        <taxon>Clavibacter</taxon>
    </lineage>
</organism>
<protein>
    <recommendedName>
        <fullName evidence="3">isochorismate synthase</fullName>
        <ecNumber evidence="3">5.4.4.2</ecNumber>
    </recommendedName>
    <alternativeName>
        <fullName evidence="5">Isochorismate mutase</fullName>
    </alternativeName>
</protein>
<sequence length="424" mass="43701">MTASRVRALLVDTTPVDSIARLVPLLDARHPLVWLRHGSGMGGIGEALRLEFRGPDRVRDAAAAWREVAAAAVVTDPLGIPGTGLIAFGAFAFADDSAAASVLVVPRVVVGRRDGVSWVTRIRLADQEDGDVASPLDALAAGSLPVPERSGAEYRLHLRPGSMGPDDYERAVASAVATIGTGEVQKVVLARDLVGRLPLGGDLRLALSRFALGYPDCWTYAVDGLIGASPETLVRVGGGTVGARVLAGTVSRGADARADAAAAAGLAASPKDNEEHAFARDSVLDALRPHSRDLATTDAPFTLKLPNLWHLASDVTGTLGDGSSSLDLVGALHPTAAVAGHPTAASLELIAELEPFDRGRYAGPVGWVAADGDGEWAIALRGAQVDPSGAIVAHAGAGIVAGSEPERERAETAMKFRPVVEALG</sequence>
<dbReference type="NCBIfam" id="TIGR00543">
    <property type="entry name" value="isochor_syn"/>
    <property type="match status" value="1"/>
</dbReference>
<name>A0A0D5CLP4_9MICO</name>
<proteinExistence type="inferred from homology"/>
<evidence type="ECO:0000256" key="1">
    <source>
        <dbReference type="ARBA" id="ARBA00000799"/>
    </source>
</evidence>
<accession>A0A0D5CLP4</accession>
<dbReference type="AlphaFoldDB" id="A0A0D5CLP4"/>
<evidence type="ECO:0000256" key="2">
    <source>
        <dbReference type="ARBA" id="ARBA00005297"/>
    </source>
</evidence>
<dbReference type="InterPro" id="IPR015890">
    <property type="entry name" value="Chorismate_C"/>
</dbReference>
<dbReference type="InterPro" id="IPR005801">
    <property type="entry name" value="ADC_synthase"/>
</dbReference>
<dbReference type="Proteomes" id="UP000032604">
    <property type="component" value="Chromosome"/>
</dbReference>
<dbReference type="SUPFAM" id="SSF56322">
    <property type="entry name" value="ADC synthase"/>
    <property type="match status" value="1"/>
</dbReference>